<feature type="compositionally biased region" description="Basic residues" evidence="6">
    <location>
        <begin position="48"/>
        <end position="58"/>
    </location>
</feature>
<keyword evidence="4" id="KW-0206">Cytoskeleton</keyword>
<comment type="subcellular location">
    <subcellularLocation>
        <location evidence="1">Cytoplasm</location>
        <location evidence="1">Cytoskeleton</location>
    </subcellularLocation>
</comment>
<feature type="region of interest" description="Disordered" evidence="6">
    <location>
        <begin position="1117"/>
        <end position="1160"/>
    </location>
</feature>
<dbReference type="OrthoDB" id="8862460at2759"/>
<keyword evidence="3" id="KW-0067">ATP-binding</keyword>
<feature type="compositionally biased region" description="Basic and acidic residues" evidence="6">
    <location>
        <begin position="1425"/>
        <end position="1434"/>
    </location>
</feature>
<feature type="region of interest" description="Disordered" evidence="6">
    <location>
        <begin position="1020"/>
        <end position="1045"/>
    </location>
</feature>
<feature type="compositionally biased region" description="Polar residues" evidence="6">
    <location>
        <begin position="1460"/>
        <end position="1476"/>
    </location>
</feature>
<feature type="compositionally biased region" description="Polar residues" evidence="6">
    <location>
        <begin position="951"/>
        <end position="970"/>
    </location>
</feature>
<reference evidence="10" key="3">
    <citation type="submission" date="2020-10" db="UniProtKB">
        <authorList>
            <consortium name="WormBaseParasite"/>
        </authorList>
    </citation>
    <scope>IDENTIFICATION</scope>
</reference>
<feature type="region of interest" description="Disordered" evidence="6">
    <location>
        <begin position="1258"/>
        <end position="1285"/>
    </location>
</feature>
<comment type="caution">
    <text evidence="5">Lacks conserved residue(s) required for the propagation of feature annotation.</text>
</comment>
<feature type="region of interest" description="Disordered" evidence="6">
    <location>
        <begin position="947"/>
        <end position="1003"/>
    </location>
</feature>
<feature type="region of interest" description="Disordered" evidence="6">
    <location>
        <begin position="1413"/>
        <end position="1477"/>
    </location>
</feature>
<dbReference type="WBParaSite" id="EgrG_000778100">
    <property type="protein sequence ID" value="EgrG_000778100"/>
    <property type="gene ID" value="EgrG_000778100"/>
</dbReference>
<feature type="compositionally biased region" description="Gly residues" evidence="6">
    <location>
        <begin position="814"/>
        <end position="842"/>
    </location>
</feature>
<dbReference type="InterPro" id="IPR027417">
    <property type="entry name" value="P-loop_NTPase"/>
</dbReference>
<feature type="compositionally biased region" description="Basic residues" evidence="6">
    <location>
        <begin position="553"/>
        <end position="563"/>
    </location>
</feature>
<protein>
    <submittedName>
        <fullName evidence="8 10">Kinesin protein</fullName>
    </submittedName>
</protein>
<organism evidence="8">
    <name type="scientific">Echinococcus granulosus</name>
    <name type="common">Hydatid tapeworm</name>
    <dbReference type="NCBI Taxonomy" id="6210"/>
    <lineage>
        <taxon>Eukaryota</taxon>
        <taxon>Metazoa</taxon>
        <taxon>Spiralia</taxon>
        <taxon>Lophotrochozoa</taxon>
        <taxon>Platyhelminthes</taxon>
        <taxon>Cestoda</taxon>
        <taxon>Eucestoda</taxon>
        <taxon>Cyclophyllidea</taxon>
        <taxon>Taeniidae</taxon>
        <taxon>Echinococcus</taxon>
        <taxon>Echinococcus granulosus group</taxon>
    </lineage>
</organism>
<sequence length="1602" mass="173116">MEAPHIYHQVRPPSPPTTAATSKSLEHVPRMSSRHRGSSRSEEERARLGSHPHNHRRPSSGGGTHRSRSAHSSVTTENRSAKVASGRPLSAHYALRPLPPPPSPSRSHFGCLLRTGLPPIPPELAAKISSAGSRPPHFANSKTFPSGGDVKVILCLKMPITSSNEGMGSTPCVSIGPRRKQITLVHPAPSRRRFGLTAPKMFTFDAVFTQDDTLAEVCSSALVDAVYSVVHGTDSCVLCFGHAKTSKSRTMLGSDASVESVGVIPCAIAWLFRLVEEKKEATKTRFSVRVSAVEVFGYDESFKDLLHDSALDGEDDHLSGPAPSSYLRDTSPNSHTWSLSSANGNSNTSPAARLSQTMDRLTEIRAPTAGHAAHLLDVALANRAQNVAISHTLFTLHVYQYKVEKNGSETEVSGGRSRLQLLYLGCGRYGSKELGQGQDQNSTMKSLSLANIANVLLGLLTGQRQLPHRESAVTQLLREGMTGNHAQPCIIAHASGQQQHYAETLQVVQLASRLHRLRRRRVGSSGGSSAGGSSWTATVGGTTSDSSASSRGFRSRLSVRPRLGRSSFGTSTTDYTSSSEQSCAGDTVIYLGGGASETGSSLGPRGLADGSVVHSADEWKKYASSSEEGTLQRSVAAEKTCLGRSISRSEGGGTLRSGVLIKRVTPRTNATAWPRAAAVRKGKEVVSSTEETWVDGPKAMVAKEQQSASGSTQTTTSSENTPPPAPPYFGFTHRIVPQNPVQHSDTPKIFVATQEPTAAETAPVEVTIKEPTYASIDEMKSCTSDDGSPIESCSSSSYSSDREDNENDKNVIKGLGGTGGSGGGVTGVGSSGDGGSGGGRGFGVLSDISERTEETEGGTSAPSSIGGGGHEEHENTLLDLAIQQSSLAHEGSKEVVGDEGTFSWRRSDNLCEDPQIPFLRSPYATPQLEHKGSGQQAVTPSVVDDVTTPVHQSESHSTQPFPFGGKTTSMDPPVTEQKIVHSSNPYPDRSRHSPRRRKHSNAASSFDRVAAWVKDVSTDLSHAQDERLGPQPPSHPHPETRSSSCHRSCCTRRHRTHRTRRQRRHHHHHRHHECTCYKYARDTCALCEFADSCCSRVCQKCAYCDQECNPGGRSASESLNHGSSCSTASKNKVATKSHSPPPVEQSLQRHAEAQKASPVSPMPVVIQRTVSFPWMPTQMSRSSTAHSSPCQPPPPTQPLWSPVYTPQLTPIQYYPWSLPTSPYLQSSMQAWSTQLLLPSSAASNLSQTTLPLQRTCASQRRNSVEEGTPARTFSSPAFASPQESKKSKLLTLPSILCTLRRWHARRKERRNKKASASAPVEKEIVAQVEEKTDGLGSVMPIPLRTSASLPGAYSRTDFPRASSGDRSLGHTPQHCYHYPSVTLSLHNPMYRESSRMCAGDPSTFMNQMHQSLSTYRTGSRSGGMGHKDSREDRGSSGYESCRQGVGGGSGGRCGAGGSSEVSSAHTDSVDSWSSSCQHQQQQQQYHLQQQQQDVYCPDQRLFPLSRSALTFISIPIPTHRVPSGKTASCTFSRKSQAAINSISICHSYNPSPLSRQQNKATKSHFWHLRRVLSRITSIRFHSPTLPLLKVVKRVTLKEKPRL</sequence>
<dbReference type="Gene3D" id="3.40.850.10">
    <property type="entry name" value="Kinesin motor domain"/>
    <property type="match status" value="1"/>
</dbReference>
<feature type="compositionally biased region" description="Low complexity" evidence="6">
    <location>
        <begin position="531"/>
        <end position="552"/>
    </location>
</feature>
<feature type="region of interest" description="Disordered" evidence="6">
    <location>
        <begin position="779"/>
        <end position="872"/>
    </location>
</feature>
<dbReference type="GO" id="GO:0005856">
    <property type="term" value="C:cytoskeleton"/>
    <property type="evidence" value="ECO:0007669"/>
    <property type="project" value="UniProtKB-SubCell"/>
</dbReference>
<dbReference type="SMART" id="SM00129">
    <property type="entry name" value="KISc"/>
    <property type="match status" value="1"/>
</dbReference>
<feature type="region of interest" description="Disordered" evidence="6">
    <location>
        <begin position="1347"/>
        <end position="1372"/>
    </location>
</feature>
<dbReference type="PROSITE" id="PS50067">
    <property type="entry name" value="KINESIN_MOTOR_2"/>
    <property type="match status" value="1"/>
</dbReference>
<reference evidence="8" key="2">
    <citation type="submission" date="2014-06" db="EMBL/GenBank/DDBJ databases">
        <authorList>
            <person name="Aslett M."/>
        </authorList>
    </citation>
    <scope>NUCLEOTIDE SEQUENCE</scope>
</reference>
<dbReference type="SUPFAM" id="SSF52540">
    <property type="entry name" value="P-loop containing nucleoside triphosphate hydrolases"/>
    <property type="match status" value="1"/>
</dbReference>
<dbReference type="GO" id="GO:0007018">
    <property type="term" value="P:microtubule-based movement"/>
    <property type="evidence" value="ECO:0007669"/>
    <property type="project" value="InterPro"/>
</dbReference>
<name>A0A068WCR1_ECHGR</name>
<dbReference type="Proteomes" id="UP000492820">
    <property type="component" value="Unassembled WGS sequence"/>
</dbReference>
<evidence type="ECO:0000256" key="3">
    <source>
        <dbReference type="ARBA" id="ARBA00022840"/>
    </source>
</evidence>
<feature type="compositionally biased region" description="Polar residues" evidence="6">
    <location>
        <begin position="567"/>
        <end position="580"/>
    </location>
</feature>
<dbReference type="PANTHER" id="PTHR21608">
    <property type="entry name" value="KINESIN-LIKE PROTEIN CG14535"/>
    <property type="match status" value="1"/>
</dbReference>
<feature type="compositionally biased region" description="Low complexity" evidence="6">
    <location>
        <begin position="704"/>
        <end position="720"/>
    </location>
</feature>
<feature type="region of interest" description="Disordered" evidence="6">
    <location>
        <begin position="317"/>
        <end position="351"/>
    </location>
</feature>
<feature type="compositionally biased region" description="Polar residues" evidence="6">
    <location>
        <begin position="1117"/>
        <end position="1138"/>
    </location>
</feature>
<dbReference type="GO" id="GO:0008017">
    <property type="term" value="F:microtubule binding"/>
    <property type="evidence" value="ECO:0007669"/>
    <property type="project" value="InterPro"/>
</dbReference>
<evidence type="ECO:0000313" key="10">
    <source>
        <dbReference type="WBParaSite" id="EgrG_000778100"/>
    </source>
</evidence>
<dbReference type="Pfam" id="PF00225">
    <property type="entry name" value="Kinesin"/>
    <property type="match status" value="1"/>
</dbReference>
<reference evidence="8 9" key="1">
    <citation type="journal article" date="2013" name="Nature">
        <title>The genomes of four tapeworm species reveal adaptations to parasitism.</title>
        <authorList>
            <person name="Tsai I.J."/>
            <person name="Zarowiecki M."/>
            <person name="Holroyd N."/>
            <person name="Garciarrubio A."/>
            <person name="Sanchez-Flores A."/>
            <person name="Brooks K.L."/>
            <person name="Tracey A."/>
            <person name="Bobes R.J."/>
            <person name="Fragoso G."/>
            <person name="Sciutto E."/>
            <person name="Aslett M."/>
            <person name="Beasley H."/>
            <person name="Bennett H.M."/>
            <person name="Cai J."/>
            <person name="Camicia F."/>
            <person name="Clark R."/>
            <person name="Cucher M."/>
            <person name="De Silva N."/>
            <person name="Day T.A."/>
            <person name="Deplazes P."/>
            <person name="Estrada K."/>
            <person name="Fernandez C."/>
            <person name="Holland P.W."/>
            <person name="Hou J."/>
            <person name="Hu S."/>
            <person name="Huckvale T."/>
            <person name="Hung S.S."/>
            <person name="Kamenetzky L."/>
            <person name="Keane J.A."/>
            <person name="Kiss F."/>
            <person name="Koziol U."/>
            <person name="Lambert O."/>
            <person name="Liu K."/>
            <person name="Luo X."/>
            <person name="Luo Y."/>
            <person name="Macchiaroli N."/>
            <person name="Nichol S."/>
            <person name="Paps J."/>
            <person name="Parkinson J."/>
            <person name="Pouchkina-Stantcheva N."/>
            <person name="Riddiford N."/>
            <person name="Rosenzvit M."/>
            <person name="Salinas G."/>
            <person name="Wasmuth J.D."/>
            <person name="Zamanian M."/>
            <person name="Zheng Y."/>
            <person name="Cai X."/>
            <person name="Soberon X."/>
            <person name="Olson P.D."/>
            <person name="Laclette J.P."/>
            <person name="Brehm K."/>
            <person name="Berriman M."/>
            <person name="Garciarrubio A."/>
            <person name="Bobes R.J."/>
            <person name="Fragoso G."/>
            <person name="Sanchez-Flores A."/>
            <person name="Estrada K."/>
            <person name="Cevallos M.A."/>
            <person name="Morett E."/>
            <person name="Gonzalez V."/>
            <person name="Portillo T."/>
            <person name="Ochoa-Leyva A."/>
            <person name="Jose M.V."/>
            <person name="Sciutto E."/>
            <person name="Landa A."/>
            <person name="Jimenez L."/>
            <person name="Valdes V."/>
            <person name="Carrero J.C."/>
            <person name="Larralde C."/>
            <person name="Morales-Montor J."/>
            <person name="Limon-Lason J."/>
            <person name="Soberon X."/>
            <person name="Laclette J.P."/>
        </authorList>
    </citation>
    <scope>NUCLEOTIDE SEQUENCE [LARGE SCALE GENOMIC DNA]</scope>
</reference>
<dbReference type="GO" id="GO:0003777">
    <property type="term" value="F:microtubule motor activity"/>
    <property type="evidence" value="ECO:0007669"/>
    <property type="project" value="InterPro"/>
</dbReference>
<comment type="similarity">
    <text evidence="5">Belongs to the TRAFAC class myosin-kinesin ATPase superfamily. Kinesin family.</text>
</comment>
<feature type="domain" description="Kinesin motor" evidence="7">
    <location>
        <begin position="149"/>
        <end position="517"/>
    </location>
</feature>
<dbReference type="InterPro" id="IPR001752">
    <property type="entry name" value="Kinesin_motor_dom"/>
</dbReference>
<dbReference type="PRINTS" id="PR00380">
    <property type="entry name" value="KINESINHEAVY"/>
</dbReference>
<dbReference type="EMBL" id="LK028576">
    <property type="protein sequence ID" value="CDS15387.1"/>
    <property type="molecule type" value="Genomic_DNA"/>
</dbReference>
<evidence type="ECO:0000256" key="6">
    <source>
        <dbReference type="SAM" id="MobiDB-lite"/>
    </source>
</evidence>
<evidence type="ECO:0000313" key="8">
    <source>
        <dbReference type="EMBL" id="CDS15387.1"/>
    </source>
</evidence>
<feature type="region of interest" description="Disordered" evidence="6">
    <location>
        <begin position="1"/>
        <end position="88"/>
    </location>
</feature>
<feature type="region of interest" description="Disordered" evidence="6">
    <location>
        <begin position="701"/>
        <end position="730"/>
    </location>
</feature>
<keyword evidence="2" id="KW-0547">Nucleotide-binding</keyword>
<dbReference type="PANTHER" id="PTHR21608:SF7">
    <property type="entry name" value="KINESIN-LIKE PROTEIN CG14535"/>
    <property type="match status" value="1"/>
</dbReference>
<accession>A0A068WCR1</accession>
<evidence type="ECO:0000256" key="5">
    <source>
        <dbReference type="PROSITE-ProRule" id="PRU00283"/>
    </source>
</evidence>
<gene>
    <name evidence="10" type="primary">EGR_00319</name>
    <name evidence="8" type="ORF">EgrG_000778100</name>
</gene>
<feature type="compositionally biased region" description="Low complexity" evidence="6">
    <location>
        <begin position="784"/>
        <end position="799"/>
    </location>
</feature>
<dbReference type="GO" id="GO:0005524">
    <property type="term" value="F:ATP binding"/>
    <property type="evidence" value="ECO:0007669"/>
    <property type="project" value="UniProtKB-KW"/>
</dbReference>
<evidence type="ECO:0000313" key="9">
    <source>
        <dbReference type="Proteomes" id="UP000492820"/>
    </source>
</evidence>
<evidence type="ECO:0000256" key="1">
    <source>
        <dbReference type="ARBA" id="ARBA00004245"/>
    </source>
</evidence>
<proteinExistence type="inferred from homology"/>
<evidence type="ECO:0000256" key="2">
    <source>
        <dbReference type="ARBA" id="ARBA00022741"/>
    </source>
</evidence>
<dbReference type="InterPro" id="IPR027640">
    <property type="entry name" value="Kinesin-like_fam"/>
</dbReference>
<evidence type="ECO:0000256" key="4">
    <source>
        <dbReference type="ARBA" id="ARBA00023212"/>
    </source>
</evidence>
<keyword evidence="4" id="KW-0963">Cytoplasm</keyword>
<evidence type="ECO:0000259" key="7">
    <source>
        <dbReference type="PROSITE" id="PS50067"/>
    </source>
</evidence>
<feature type="region of interest" description="Disordered" evidence="6">
    <location>
        <begin position="520"/>
        <end position="580"/>
    </location>
</feature>
<feature type="compositionally biased region" description="Polar residues" evidence="6">
    <location>
        <begin position="327"/>
        <end position="351"/>
    </location>
</feature>
<dbReference type="InterPro" id="IPR036961">
    <property type="entry name" value="Kinesin_motor_dom_sf"/>
</dbReference>
<feature type="compositionally biased region" description="Gly residues" evidence="6">
    <location>
        <begin position="1444"/>
        <end position="1457"/>
    </location>
</feature>